<sequence length="51" mass="5552">MGGKTVSGSVRFVKSLYNDPFRWQVVKSVSFFALGVYLAVEIANADLSEPA</sequence>
<dbReference type="Proteomes" id="UP001209878">
    <property type="component" value="Unassembled WGS sequence"/>
</dbReference>
<accession>A0AAD9L314</accession>
<reference evidence="2" key="1">
    <citation type="journal article" date="2023" name="Mol. Biol. Evol.">
        <title>Third-Generation Sequencing Reveals the Adaptive Role of the Epigenome in Three Deep-Sea Polychaetes.</title>
        <authorList>
            <person name="Perez M."/>
            <person name="Aroh O."/>
            <person name="Sun Y."/>
            <person name="Lan Y."/>
            <person name="Juniper S.K."/>
            <person name="Young C.R."/>
            <person name="Angers B."/>
            <person name="Qian P.Y."/>
        </authorList>
    </citation>
    <scope>NUCLEOTIDE SEQUENCE</scope>
    <source>
        <strain evidence="2">R07B-5</strain>
    </source>
</reference>
<gene>
    <name evidence="2" type="ORF">NP493_366g02051</name>
</gene>
<keyword evidence="1" id="KW-0812">Transmembrane</keyword>
<organism evidence="2 3">
    <name type="scientific">Ridgeia piscesae</name>
    <name type="common">Tubeworm</name>
    <dbReference type="NCBI Taxonomy" id="27915"/>
    <lineage>
        <taxon>Eukaryota</taxon>
        <taxon>Metazoa</taxon>
        <taxon>Spiralia</taxon>
        <taxon>Lophotrochozoa</taxon>
        <taxon>Annelida</taxon>
        <taxon>Polychaeta</taxon>
        <taxon>Sedentaria</taxon>
        <taxon>Canalipalpata</taxon>
        <taxon>Sabellida</taxon>
        <taxon>Siboglinidae</taxon>
        <taxon>Ridgeia</taxon>
    </lineage>
</organism>
<comment type="caution">
    <text evidence="2">The sequence shown here is derived from an EMBL/GenBank/DDBJ whole genome shotgun (WGS) entry which is preliminary data.</text>
</comment>
<evidence type="ECO:0000313" key="2">
    <source>
        <dbReference type="EMBL" id="KAK2182116.1"/>
    </source>
</evidence>
<proteinExistence type="predicted"/>
<evidence type="ECO:0000313" key="3">
    <source>
        <dbReference type="Proteomes" id="UP001209878"/>
    </source>
</evidence>
<dbReference type="AlphaFoldDB" id="A0AAD9L314"/>
<evidence type="ECO:0000256" key="1">
    <source>
        <dbReference type="SAM" id="Phobius"/>
    </source>
</evidence>
<keyword evidence="1" id="KW-0472">Membrane</keyword>
<keyword evidence="3" id="KW-1185">Reference proteome</keyword>
<dbReference type="EMBL" id="JAODUO010000366">
    <property type="protein sequence ID" value="KAK2182116.1"/>
    <property type="molecule type" value="Genomic_DNA"/>
</dbReference>
<feature type="transmembrane region" description="Helical" evidence="1">
    <location>
        <begin position="21"/>
        <end position="40"/>
    </location>
</feature>
<keyword evidence="1" id="KW-1133">Transmembrane helix</keyword>
<protein>
    <submittedName>
        <fullName evidence="2">Uncharacterized protein</fullName>
    </submittedName>
</protein>
<name>A0AAD9L314_RIDPI</name>